<keyword evidence="3" id="KW-0963">Cytoplasm</keyword>
<evidence type="ECO:0000256" key="3">
    <source>
        <dbReference type="ARBA" id="ARBA00022490"/>
    </source>
</evidence>
<dbReference type="Ensembl" id="ENSGAGT00000023512.1">
    <property type="protein sequence ID" value="ENSGAGP00000020639.1"/>
    <property type="gene ID" value="ENSGAGG00000014832.1"/>
</dbReference>
<keyword evidence="4 5" id="KW-0808">Transferase</keyword>
<dbReference type="Pfam" id="PF00685">
    <property type="entry name" value="Sulfotransfer_1"/>
    <property type="match status" value="1"/>
</dbReference>
<accession>A0A452HZI6</accession>
<evidence type="ECO:0000256" key="2">
    <source>
        <dbReference type="ARBA" id="ARBA00005771"/>
    </source>
</evidence>
<feature type="compositionally biased region" description="Low complexity" evidence="6">
    <location>
        <begin position="341"/>
        <end position="352"/>
    </location>
</feature>
<evidence type="ECO:0000313" key="8">
    <source>
        <dbReference type="Ensembl" id="ENSGAGP00000020639.1"/>
    </source>
</evidence>
<proteinExistence type="inferred from homology"/>
<feature type="compositionally biased region" description="Pro residues" evidence="6">
    <location>
        <begin position="290"/>
        <end position="310"/>
    </location>
</feature>
<sequence length="352" mass="40642">MFKEYFQYKGISFPRLIYSEQGLREVENKFQVRDDDVFNVTYQKSGTVWMLEILSLIHSNGDPSRCRTVPNWDRGPWYETVLGLQTARSNQPPRLISSHLPIQLFAKSFFQSKAKVLYTVRNPKDVFVSLYHFAQIFRPYKEPGQLDQFLEQFLEGDVPFGSWFDHVKGWMGLRGHENFFWISYEELQQDLRGSVERICRFLGKQLDAQAMDGVVENASFQAMKQNKMSNFSLAPRFLLDQTHSSFLRKGIAGDWKNQLTTAQSENFDRVYREQMQGLELSFPWDELSPQPSPPPTPGPRGSPLCPPPPIQLRMPTGHITSPPQSRRPRPLPPPRPRGCRRPSGPGCRSRSC</sequence>
<keyword evidence="9" id="KW-1185">Reference proteome</keyword>
<dbReference type="EC" id="2.8.2.-" evidence="5"/>
<reference evidence="9" key="1">
    <citation type="journal article" date="2017" name="PLoS ONE">
        <title>The Agassiz's desert tortoise genome provides a resource for the conservation of a threatened species.</title>
        <authorList>
            <person name="Tollis M."/>
            <person name="DeNardo D.F."/>
            <person name="Cornelius J.A."/>
            <person name="Dolby G.A."/>
            <person name="Edwards T."/>
            <person name="Henen B.T."/>
            <person name="Karl A.E."/>
            <person name="Murphy R.W."/>
            <person name="Kusumi K."/>
        </authorList>
    </citation>
    <scope>NUCLEOTIDE SEQUENCE [LARGE SCALE GENOMIC DNA]</scope>
</reference>
<dbReference type="PANTHER" id="PTHR11783">
    <property type="entry name" value="SULFOTRANSFERASE SULT"/>
    <property type="match status" value="1"/>
</dbReference>
<dbReference type="GO" id="GO:0005737">
    <property type="term" value="C:cytoplasm"/>
    <property type="evidence" value="ECO:0007669"/>
    <property type="project" value="UniProtKB-SubCell"/>
</dbReference>
<feature type="domain" description="Sulfotransferase" evidence="7">
    <location>
        <begin position="34"/>
        <end position="278"/>
    </location>
</feature>
<evidence type="ECO:0000313" key="9">
    <source>
        <dbReference type="Proteomes" id="UP000291020"/>
    </source>
</evidence>
<dbReference type="STRING" id="38772.ENSGAGP00000020639"/>
<evidence type="ECO:0000259" key="7">
    <source>
        <dbReference type="Pfam" id="PF00685"/>
    </source>
</evidence>
<protein>
    <recommendedName>
        <fullName evidence="5">Sulfotransferase</fullName>
        <ecNumber evidence="5">2.8.2.-</ecNumber>
    </recommendedName>
</protein>
<comment type="similarity">
    <text evidence="2 5">Belongs to the sulfotransferase 1 family.</text>
</comment>
<dbReference type="Gene3D" id="3.40.50.300">
    <property type="entry name" value="P-loop containing nucleotide triphosphate hydrolases"/>
    <property type="match status" value="1"/>
</dbReference>
<dbReference type="FunFam" id="3.40.50.300:FF:000433">
    <property type="entry name" value="Estrogen sulfotransferase"/>
    <property type="match status" value="1"/>
</dbReference>
<dbReference type="GO" id="GO:0008146">
    <property type="term" value="F:sulfotransferase activity"/>
    <property type="evidence" value="ECO:0007669"/>
    <property type="project" value="InterPro"/>
</dbReference>
<evidence type="ECO:0000256" key="6">
    <source>
        <dbReference type="SAM" id="MobiDB-lite"/>
    </source>
</evidence>
<dbReference type="SUPFAM" id="SSF52540">
    <property type="entry name" value="P-loop containing nucleoside triphosphate hydrolases"/>
    <property type="match status" value="1"/>
</dbReference>
<dbReference type="InterPro" id="IPR027417">
    <property type="entry name" value="P-loop_NTPase"/>
</dbReference>
<comment type="subcellular location">
    <subcellularLocation>
        <location evidence="1">Cytoplasm</location>
    </subcellularLocation>
</comment>
<dbReference type="Proteomes" id="UP000291020">
    <property type="component" value="Unassembled WGS sequence"/>
</dbReference>
<organism evidence="8 9">
    <name type="scientific">Gopherus agassizii</name>
    <name type="common">Agassiz's desert tortoise</name>
    <dbReference type="NCBI Taxonomy" id="38772"/>
    <lineage>
        <taxon>Eukaryota</taxon>
        <taxon>Metazoa</taxon>
        <taxon>Chordata</taxon>
        <taxon>Craniata</taxon>
        <taxon>Vertebrata</taxon>
        <taxon>Euteleostomi</taxon>
        <taxon>Archelosauria</taxon>
        <taxon>Testudinata</taxon>
        <taxon>Testudines</taxon>
        <taxon>Cryptodira</taxon>
        <taxon>Durocryptodira</taxon>
        <taxon>Testudinoidea</taxon>
        <taxon>Testudinidae</taxon>
        <taxon>Gopherus</taxon>
    </lineage>
</organism>
<feature type="region of interest" description="Disordered" evidence="6">
    <location>
        <begin position="283"/>
        <end position="352"/>
    </location>
</feature>
<evidence type="ECO:0000256" key="1">
    <source>
        <dbReference type="ARBA" id="ARBA00004496"/>
    </source>
</evidence>
<name>A0A452HZI6_9SAUR</name>
<evidence type="ECO:0000256" key="5">
    <source>
        <dbReference type="RuleBase" id="RU361155"/>
    </source>
</evidence>
<reference evidence="8" key="3">
    <citation type="submission" date="2025-09" db="UniProtKB">
        <authorList>
            <consortium name="Ensembl"/>
        </authorList>
    </citation>
    <scope>IDENTIFICATION</scope>
</reference>
<dbReference type="AlphaFoldDB" id="A0A452HZI6"/>
<reference evidence="8" key="2">
    <citation type="submission" date="2025-08" db="UniProtKB">
        <authorList>
            <consortium name="Ensembl"/>
        </authorList>
    </citation>
    <scope>IDENTIFICATION</scope>
</reference>
<dbReference type="InterPro" id="IPR000863">
    <property type="entry name" value="Sulfotransferase_dom"/>
</dbReference>
<evidence type="ECO:0000256" key="4">
    <source>
        <dbReference type="ARBA" id="ARBA00022679"/>
    </source>
</evidence>